<gene>
    <name evidence="5" type="ORF">DI526_15305</name>
</gene>
<feature type="domain" description="Ketoreductase" evidence="4">
    <location>
        <begin position="9"/>
        <end position="186"/>
    </location>
</feature>
<evidence type="ECO:0000259" key="4">
    <source>
        <dbReference type="SMART" id="SM00822"/>
    </source>
</evidence>
<proteinExistence type="inferred from homology"/>
<dbReference type="InterPro" id="IPR002347">
    <property type="entry name" value="SDR_fam"/>
</dbReference>
<accession>A0A2W5V826</accession>
<dbReference type="PANTHER" id="PTHR43391">
    <property type="entry name" value="RETINOL DEHYDROGENASE-RELATED"/>
    <property type="match status" value="1"/>
</dbReference>
<dbReference type="Pfam" id="PF00106">
    <property type="entry name" value="adh_short"/>
    <property type="match status" value="1"/>
</dbReference>
<keyword evidence="2" id="KW-0560">Oxidoreductase</keyword>
<dbReference type="InterPro" id="IPR036291">
    <property type="entry name" value="NAD(P)-bd_dom_sf"/>
</dbReference>
<dbReference type="PRINTS" id="PR00081">
    <property type="entry name" value="GDHRDH"/>
</dbReference>
<dbReference type="Gene3D" id="3.40.50.720">
    <property type="entry name" value="NAD(P)-binding Rossmann-like Domain"/>
    <property type="match status" value="1"/>
</dbReference>
<evidence type="ECO:0000256" key="2">
    <source>
        <dbReference type="ARBA" id="ARBA00023002"/>
    </source>
</evidence>
<dbReference type="CDD" id="cd05233">
    <property type="entry name" value="SDR_c"/>
    <property type="match status" value="1"/>
</dbReference>
<protein>
    <submittedName>
        <fullName evidence="5">Short-chain dehydrogenase</fullName>
    </submittedName>
</protein>
<dbReference type="EMBL" id="QFQZ01000052">
    <property type="protein sequence ID" value="PZR32826.1"/>
    <property type="molecule type" value="Genomic_DNA"/>
</dbReference>
<evidence type="ECO:0000256" key="3">
    <source>
        <dbReference type="RuleBase" id="RU000363"/>
    </source>
</evidence>
<comment type="similarity">
    <text evidence="1 3">Belongs to the short-chain dehydrogenases/reductases (SDR) family.</text>
</comment>
<dbReference type="PROSITE" id="PS00061">
    <property type="entry name" value="ADH_SHORT"/>
    <property type="match status" value="1"/>
</dbReference>
<dbReference type="RefSeq" id="WP_304279762.1">
    <property type="nucleotide sequence ID" value="NZ_QFQZ01000052.1"/>
</dbReference>
<organism evidence="5 6">
    <name type="scientific">Caulobacter segnis</name>
    <dbReference type="NCBI Taxonomy" id="88688"/>
    <lineage>
        <taxon>Bacteria</taxon>
        <taxon>Pseudomonadati</taxon>
        <taxon>Pseudomonadota</taxon>
        <taxon>Alphaproteobacteria</taxon>
        <taxon>Caulobacterales</taxon>
        <taxon>Caulobacteraceae</taxon>
        <taxon>Caulobacter</taxon>
    </lineage>
</organism>
<evidence type="ECO:0000313" key="5">
    <source>
        <dbReference type="EMBL" id="PZR32826.1"/>
    </source>
</evidence>
<dbReference type="InterPro" id="IPR057326">
    <property type="entry name" value="KR_dom"/>
</dbReference>
<dbReference type="SUPFAM" id="SSF51735">
    <property type="entry name" value="NAD(P)-binding Rossmann-fold domains"/>
    <property type="match status" value="1"/>
</dbReference>
<dbReference type="AlphaFoldDB" id="A0A2W5V826"/>
<dbReference type="InterPro" id="IPR020904">
    <property type="entry name" value="Sc_DH/Rdtase_CS"/>
</dbReference>
<evidence type="ECO:0000313" key="6">
    <source>
        <dbReference type="Proteomes" id="UP000249393"/>
    </source>
</evidence>
<evidence type="ECO:0000256" key="1">
    <source>
        <dbReference type="ARBA" id="ARBA00006484"/>
    </source>
</evidence>
<dbReference type="SMART" id="SM00822">
    <property type="entry name" value="PKS_KR"/>
    <property type="match status" value="1"/>
</dbReference>
<dbReference type="GO" id="GO:0016491">
    <property type="term" value="F:oxidoreductase activity"/>
    <property type="evidence" value="ECO:0007669"/>
    <property type="project" value="UniProtKB-KW"/>
</dbReference>
<dbReference type="PANTHER" id="PTHR43391:SF94">
    <property type="entry name" value="OXIDOREDUCTASE-RELATED"/>
    <property type="match status" value="1"/>
</dbReference>
<reference evidence="5 6" key="1">
    <citation type="submission" date="2017-08" db="EMBL/GenBank/DDBJ databases">
        <title>Infants hospitalized years apart are colonized by the same room-sourced microbial strains.</title>
        <authorList>
            <person name="Brooks B."/>
            <person name="Olm M.R."/>
            <person name="Firek B.A."/>
            <person name="Baker R."/>
            <person name="Thomas B.C."/>
            <person name="Morowitz M.J."/>
            <person name="Banfield J.F."/>
        </authorList>
    </citation>
    <scope>NUCLEOTIDE SEQUENCE [LARGE SCALE GENOMIC DNA]</scope>
    <source>
        <strain evidence="5">S2_003_000_R2_4</strain>
    </source>
</reference>
<name>A0A2W5V826_9CAUL</name>
<comment type="caution">
    <text evidence="5">The sequence shown here is derived from an EMBL/GenBank/DDBJ whole genome shotgun (WGS) entry which is preliminary data.</text>
</comment>
<sequence length="281" mass="29851">MAKYSLEGRVVVITGANGGLGSALAKALAKRGAKLALLDIAHPNAGQIVMSFGGAKLAQTWEVDVRSMDSVNTAIKAAADHFGKIDIVIANAGVTAFEPLVHADPKTFDRVIDINLNGVWRTFRAAVPYVAETKGYLLGISSMAAFMHSPLQASYTASKAGVWALCDSIRLELRHQGVGVGSAHPTFFHTPLMDQTFADPAGNKIWGGNKGGIFKMVSLEEVISSIVEGIERRQDVMVIPKTNGLVARAPGLFRKIVEAIGFNDRDIAETVRVAGQKGGVN</sequence>
<dbReference type="Proteomes" id="UP000249393">
    <property type="component" value="Unassembled WGS sequence"/>
</dbReference>
<dbReference type="PRINTS" id="PR00080">
    <property type="entry name" value="SDRFAMILY"/>
</dbReference>